<dbReference type="InterPro" id="IPR004307">
    <property type="entry name" value="TspO_MBR"/>
</dbReference>
<evidence type="ECO:0000256" key="4">
    <source>
        <dbReference type="ARBA" id="ARBA00022989"/>
    </source>
</evidence>
<dbReference type="Gene3D" id="1.20.1260.100">
    <property type="entry name" value="TspO/MBR protein"/>
    <property type="match status" value="1"/>
</dbReference>
<evidence type="ECO:0000256" key="1">
    <source>
        <dbReference type="ARBA" id="ARBA00004141"/>
    </source>
</evidence>
<dbReference type="PANTHER" id="PTHR10057:SF0">
    <property type="entry name" value="TRANSLOCATOR PROTEIN"/>
    <property type="match status" value="1"/>
</dbReference>
<protein>
    <submittedName>
        <fullName evidence="7">TspO/MBR related protein</fullName>
    </submittedName>
</protein>
<comment type="subcellular location">
    <subcellularLocation>
        <location evidence="1">Membrane</location>
        <topology evidence="1">Multi-pass membrane protein</topology>
    </subcellularLocation>
</comment>
<dbReference type="CDD" id="cd15904">
    <property type="entry name" value="TSPO_MBR"/>
    <property type="match status" value="1"/>
</dbReference>
<feature type="transmembrane region" description="Helical" evidence="6">
    <location>
        <begin position="41"/>
        <end position="60"/>
    </location>
</feature>
<keyword evidence="8" id="KW-1185">Reference proteome</keyword>
<proteinExistence type="inferred from homology"/>
<evidence type="ECO:0000256" key="2">
    <source>
        <dbReference type="ARBA" id="ARBA00007524"/>
    </source>
</evidence>
<evidence type="ECO:0000313" key="8">
    <source>
        <dbReference type="Proteomes" id="UP000219465"/>
    </source>
</evidence>
<feature type="transmembrane region" description="Helical" evidence="6">
    <location>
        <begin position="94"/>
        <end position="112"/>
    </location>
</feature>
<gene>
    <name evidence="7" type="ORF">SAMN05877838_1621</name>
</gene>
<dbReference type="GO" id="GO:0033013">
    <property type="term" value="P:tetrapyrrole metabolic process"/>
    <property type="evidence" value="ECO:0007669"/>
    <property type="project" value="UniProtKB-ARBA"/>
</dbReference>
<dbReference type="InterPro" id="IPR038330">
    <property type="entry name" value="TspO/MBR-related_sf"/>
</dbReference>
<feature type="transmembrane region" description="Helical" evidence="6">
    <location>
        <begin position="119"/>
        <end position="137"/>
    </location>
</feature>
<dbReference type="FunFam" id="1.20.1260.100:FF:000001">
    <property type="entry name" value="translocator protein 2"/>
    <property type="match status" value="1"/>
</dbReference>
<dbReference type="PANTHER" id="PTHR10057">
    <property type="entry name" value="PERIPHERAL-TYPE BENZODIAZEPINE RECEPTOR"/>
    <property type="match status" value="1"/>
</dbReference>
<dbReference type="PIRSF" id="PIRSF005859">
    <property type="entry name" value="PBR"/>
    <property type="match status" value="1"/>
</dbReference>
<reference evidence="8" key="1">
    <citation type="submission" date="2017-08" db="EMBL/GenBank/DDBJ databases">
        <authorList>
            <person name="Varghese N."/>
            <person name="Submissions S."/>
        </authorList>
    </citation>
    <scope>NUCLEOTIDE SEQUENCE [LARGE SCALE GENOMIC DNA]</scope>
    <source>
        <strain evidence="8">KCTC 23107</strain>
    </source>
</reference>
<dbReference type="OrthoDB" id="9795496at2"/>
<evidence type="ECO:0000256" key="6">
    <source>
        <dbReference type="SAM" id="Phobius"/>
    </source>
</evidence>
<dbReference type="EMBL" id="OCPC01000002">
    <property type="protein sequence ID" value="SOE16741.1"/>
    <property type="molecule type" value="Genomic_DNA"/>
</dbReference>
<dbReference type="RefSeq" id="WP_097106810.1">
    <property type="nucleotide sequence ID" value="NZ_OCPC01000002.1"/>
</dbReference>
<keyword evidence="5 6" id="KW-0472">Membrane</keyword>
<keyword evidence="3 6" id="KW-0812">Transmembrane</keyword>
<comment type="similarity">
    <text evidence="2">Belongs to the TspO/BZRP family.</text>
</comment>
<feature type="transmembrane region" description="Helical" evidence="6">
    <location>
        <begin position="67"/>
        <end position="88"/>
    </location>
</feature>
<dbReference type="Proteomes" id="UP000219465">
    <property type="component" value="Unassembled WGS sequence"/>
</dbReference>
<sequence length="154" mass="16837">MSAIIIALLVLAVASTGAMFKPGEWYRGLVRPPWTPPDRAFPVVWTILYIAIGVSGWLVWQDQGAGFAMALWLIQLVLNAAWSWLFFGRHRMDLAFADICLLLLAIVAYIAVAGSISPLAALLFVPYAAWVVLAAALNRAVWRLNKDANASPSN</sequence>
<evidence type="ECO:0000313" key="7">
    <source>
        <dbReference type="EMBL" id="SOE16741.1"/>
    </source>
</evidence>
<evidence type="ECO:0000256" key="3">
    <source>
        <dbReference type="ARBA" id="ARBA00022692"/>
    </source>
</evidence>
<organism evidence="7 8">
    <name type="scientific">Hoeflea halophila</name>
    <dbReference type="NCBI Taxonomy" id="714899"/>
    <lineage>
        <taxon>Bacteria</taxon>
        <taxon>Pseudomonadati</taxon>
        <taxon>Pseudomonadota</taxon>
        <taxon>Alphaproteobacteria</taxon>
        <taxon>Hyphomicrobiales</taxon>
        <taxon>Rhizobiaceae</taxon>
        <taxon>Hoeflea</taxon>
    </lineage>
</organism>
<dbReference type="AlphaFoldDB" id="A0A286I9K5"/>
<dbReference type="Pfam" id="PF03073">
    <property type="entry name" value="TspO_MBR"/>
    <property type="match status" value="1"/>
</dbReference>
<accession>A0A286I9K5</accession>
<name>A0A286I9K5_9HYPH</name>
<dbReference type="GO" id="GO:0016020">
    <property type="term" value="C:membrane"/>
    <property type="evidence" value="ECO:0007669"/>
    <property type="project" value="UniProtKB-SubCell"/>
</dbReference>
<evidence type="ECO:0000256" key="5">
    <source>
        <dbReference type="ARBA" id="ARBA00023136"/>
    </source>
</evidence>
<keyword evidence="4 6" id="KW-1133">Transmembrane helix</keyword>